<accession>A0AA36G9C3</accession>
<evidence type="ECO:0000313" key="2">
    <source>
        <dbReference type="EMBL" id="CAJ0584000.1"/>
    </source>
</evidence>
<keyword evidence="3" id="KW-1185">Reference proteome</keyword>
<keyword evidence="1" id="KW-0472">Membrane</keyword>
<comment type="caution">
    <text evidence="2">The sequence shown here is derived from an EMBL/GenBank/DDBJ whole genome shotgun (WGS) entry which is preliminary data.</text>
</comment>
<feature type="non-terminal residue" evidence="2">
    <location>
        <position position="1"/>
    </location>
</feature>
<organism evidence="2 3">
    <name type="scientific">Mesorhabditis spiculigera</name>
    <dbReference type="NCBI Taxonomy" id="96644"/>
    <lineage>
        <taxon>Eukaryota</taxon>
        <taxon>Metazoa</taxon>
        <taxon>Ecdysozoa</taxon>
        <taxon>Nematoda</taxon>
        <taxon>Chromadorea</taxon>
        <taxon>Rhabditida</taxon>
        <taxon>Rhabditina</taxon>
        <taxon>Rhabditomorpha</taxon>
        <taxon>Rhabditoidea</taxon>
        <taxon>Rhabditidae</taxon>
        <taxon>Mesorhabditinae</taxon>
        <taxon>Mesorhabditis</taxon>
    </lineage>
</organism>
<dbReference type="EMBL" id="CATQJA010002665">
    <property type="protein sequence ID" value="CAJ0584000.1"/>
    <property type="molecule type" value="Genomic_DNA"/>
</dbReference>
<evidence type="ECO:0000256" key="1">
    <source>
        <dbReference type="SAM" id="Phobius"/>
    </source>
</evidence>
<keyword evidence="1" id="KW-0812">Transmembrane</keyword>
<evidence type="ECO:0000313" key="3">
    <source>
        <dbReference type="Proteomes" id="UP001177023"/>
    </source>
</evidence>
<gene>
    <name evidence="2" type="ORF">MSPICULIGERA_LOCUS22068</name>
</gene>
<dbReference type="AlphaFoldDB" id="A0AA36G9C3"/>
<proteinExistence type="predicted"/>
<name>A0AA36G9C3_9BILA</name>
<feature type="transmembrane region" description="Helical" evidence="1">
    <location>
        <begin position="158"/>
        <end position="179"/>
    </location>
</feature>
<feature type="transmembrane region" description="Helical" evidence="1">
    <location>
        <begin position="134"/>
        <end position="152"/>
    </location>
</feature>
<feature type="transmembrane region" description="Helical" evidence="1">
    <location>
        <begin position="100"/>
        <end position="122"/>
    </location>
</feature>
<protein>
    <submittedName>
        <fullName evidence="2">Uncharacterized protein</fullName>
    </submittedName>
</protein>
<dbReference type="Proteomes" id="UP001177023">
    <property type="component" value="Unassembled WGS sequence"/>
</dbReference>
<reference evidence="2" key="1">
    <citation type="submission" date="2023-06" db="EMBL/GenBank/DDBJ databases">
        <authorList>
            <person name="Delattre M."/>
        </authorList>
    </citation>
    <scope>NUCLEOTIDE SEQUENCE</scope>
    <source>
        <strain evidence="2">AF72</strain>
    </source>
</reference>
<sequence length="237" mass="26974">MYSSYSRLFAAVNTIKWFFEELMRIFENGTQGKGHLNFIHIGPLGDEYCQIFNMLINGTNTNNTGDLLLDIMNSDEWGEYNSTKKFLAPVGCFLKDWSRALMGTMFVLGLFVFFGVAMRCWFFVLPHILIRIPAALFLAALIYHEIALAVASPGTYEPVHICISIVAAIALLQLPYFGWAEYRLIGYLRNRKRSAGVYSTHTQAISTTHREEPKTQPWRFSKERTADGRTIDVVAQP</sequence>
<keyword evidence="1" id="KW-1133">Transmembrane helix</keyword>